<dbReference type="RefSeq" id="WP_309637416.1">
    <property type="nucleotide sequence ID" value="NZ_JARWAL010000013.1"/>
</dbReference>
<proteinExistence type="predicted"/>
<keyword evidence="3" id="KW-1185">Reference proteome</keyword>
<organism evidence="2 3">
    <name type="scientific">Halomonas mongoliensis</name>
    <dbReference type="NCBI Taxonomy" id="321265"/>
    <lineage>
        <taxon>Bacteria</taxon>
        <taxon>Pseudomonadati</taxon>
        <taxon>Pseudomonadota</taxon>
        <taxon>Gammaproteobacteria</taxon>
        <taxon>Oceanospirillales</taxon>
        <taxon>Halomonadaceae</taxon>
        <taxon>Halomonas</taxon>
    </lineage>
</organism>
<accession>A0ABU1GPN5</accession>
<dbReference type="EMBL" id="JARWAL010000013">
    <property type="protein sequence ID" value="MDR5893989.1"/>
    <property type="molecule type" value="Genomic_DNA"/>
</dbReference>
<gene>
    <name evidence="2" type="ORF">QC820_14335</name>
</gene>
<evidence type="ECO:0000313" key="3">
    <source>
        <dbReference type="Proteomes" id="UP001252270"/>
    </source>
</evidence>
<protein>
    <submittedName>
        <fullName evidence="2">Uncharacterized protein</fullName>
    </submittedName>
</protein>
<feature type="region of interest" description="Disordered" evidence="1">
    <location>
        <begin position="43"/>
        <end position="68"/>
    </location>
</feature>
<comment type="caution">
    <text evidence="2">The sequence shown here is derived from an EMBL/GenBank/DDBJ whole genome shotgun (WGS) entry which is preliminary data.</text>
</comment>
<reference evidence="2 3" key="1">
    <citation type="submission" date="2023-04" db="EMBL/GenBank/DDBJ databases">
        <title>A long-awaited taxogenomic arrangement of the family Halomonadaceae.</title>
        <authorList>
            <person name="De La Haba R."/>
            <person name="Chuvochina M."/>
            <person name="Wittouck S."/>
            <person name="Arahal D.R."/>
            <person name="Sanchez-Porro C."/>
            <person name="Hugenholtz P."/>
            <person name="Ventosa A."/>
        </authorList>
    </citation>
    <scope>NUCLEOTIDE SEQUENCE [LARGE SCALE GENOMIC DNA]</scope>
    <source>
        <strain evidence="2 3">DSM 17332</strain>
    </source>
</reference>
<dbReference type="Proteomes" id="UP001252270">
    <property type="component" value="Unassembled WGS sequence"/>
</dbReference>
<sequence>MNLTAKASFPEDLAGELTVLVSYQNEAGDEQYLGGARYADGDIVPVNKNGQEPTSSESEDIGDAQSPAYDGHGFVLQKVGESKTMLFEADLDAEGGRLVATVRYVPIVGVFPQEDYVMELSR</sequence>
<evidence type="ECO:0000313" key="2">
    <source>
        <dbReference type="EMBL" id="MDR5893989.1"/>
    </source>
</evidence>
<name>A0ABU1GPN5_9GAMM</name>
<evidence type="ECO:0000256" key="1">
    <source>
        <dbReference type="SAM" id="MobiDB-lite"/>
    </source>
</evidence>